<proteinExistence type="predicted"/>
<feature type="transmembrane region" description="Helical" evidence="1">
    <location>
        <begin position="253"/>
        <end position="272"/>
    </location>
</feature>
<feature type="transmembrane region" description="Helical" evidence="1">
    <location>
        <begin position="407"/>
        <end position="431"/>
    </location>
</feature>
<keyword evidence="3" id="KW-1185">Reference proteome</keyword>
<feature type="transmembrane region" description="Helical" evidence="1">
    <location>
        <begin position="491"/>
        <end position="511"/>
    </location>
</feature>
<accession>A0A7M5X114</accession>
<organism evidence="2 3">
    <name type="scientific">Clytia hemisphaerica</name>
    <dbReference type="NCBI Taxonomy" id="252671"/>
    <lineage>
        <taxon>Eukaryota</taxon>
        <taxon>Metazoa</taxon>
        <taxon>Cnidaria</taxon>
        <taxon>Hydrozoa</taxon>
        <taxon>Hydroidolina</taxon>
        <taxon>Leptothecata</taxon>
        <taxon>Obeliida</taxon>
        <taxon>Clytiidae</taxon>
        <taxon>Clytia</taxon>
    </lineage>
</organism>
<evidence type="ECO:0000256" key="1">
    <source>
        <dbReference type="SAM" id="Phobius"/>
    </source>
</evidence>
<feature type="transmembrane region" description="Helical" evidence="1">
    <location>
        <begin position="169"/>
        <end position="189"/>
    </location>
</feature>
<dbReference type="Proteomes" id="UP000594262">
    <property type="component" value="Unplaced"/>
</dbReference>
<feature type="transmembrane region" description="Helical" evidence="1">
    <location>
        <begin position="69"/>
        <end position="87"/>
    </location>
</feature>
<evidence type="ECO:0000313" key="3">
    <source>
        <dbReference type="Proteomes" id="UP000594262"/>
    </source>
</evidence>
<name>A0A7M5X114_9CNID</name>
<reference evidence="2" key="1">
    <citation type="submission" date="2021-01" db="UniProtKB">
        <authorList>
            <consortium name="EnsemblMetazoa"/>
        </authorList>
    </citation>
    <scope>IDENTIFICATION</scope>
</reference>
<protein>
    <submittedName>
        <fullName evidence="2">Uncharacterized protein</fullName>
    </submittedName>
</protein>
<feature type="transmembrane region" description="Helical" evidence="1">
    <location>
        <begin position="129"/>
        <end position="149"/>
    </location>
</feature>
<keyword evidence="1" id="KW-0472">Membrane</keyword>
<dbReference type="GeneID" id="136806156"/>
<keyword evidence="1" id="KW-0812">Transmembrane</keyword>
<dbReference type="EnsemblMetazoa" id="CLYHEMT016089.1">
    <property type="protein sequence ID" value="CLYHEMP016089.1"/>
    <property type="gene ID" value="CLYHEMG016089"/>
</dbReference>
<dbReference type="RefSeq" id="XP_066918820.1">
    <property type="nucleotide sequence ID" value="XM_067062719.1"/>
</dbReference>
<evidence type="ECO:0000313" key="2">
    <source>
        <dbReference type="EnsemblMetazoa" id="CLYHEMP016089.1"/>
    </source>
</evidence>
<dbReference type="AlphaFoldDB" id="A0A7M5X114"/>
<feature type="transmembrane region" description="Helical" evidence="1">
    <location>
        <begin position="223"/>
        <end position="241"/>
    </location>
</feature>
<keyword evidence="1" id="KW-1133">Transmembrane helix</keyword>
<feature type="transmembrane region" description="Helical" evidence="1">
    <location>
        <begin position="437"/>
        <end position="455"/>
    </location>
</feature>
<feature type="transmembrane region" description="Helical" evidence="1">
    <location>
        <begin position="307"/>
        <end position="328"/>
    </location>
</feature>
<feature type="transmembrane region" description="Helical" evidence="1">
    <location>
        <begin position="378"/>
        <end position="395"/>
    </location>
</feature>
<sequence>MDNSSPLEDPVIDLPKSVCGLDNKLSQRPDENYEIESNVPSTVEMGIDNDPKIIFSDENFYPTHRCHNFNIYLICATSLVWIIGTIVPKEIHNYLYPPKIKESSWYMTIQNLIHGPPEITTVNVLNELYALWAFYAVYFFIVYVVNSRLSNYDRREKQTNELIERKRKLKNSLIVSSTVVFSSAAVYIYRSYRLADFVALLTPAKPAPPPVPKGFFTEILMNYLRQMVLLVGLPMVLGFLAQRKIFHQLKKNYVAAFFGITALGLAICYYTGYDCGVFESRHIAPLEPVKKVEEFGRVDIMDNLREFALYSLIGLAVILFVIAFEKVVMVFGQRISLTNLMLHTYQKIKISILALYATLKIFIDKLLEKYEGSINRKIFFALKLILRVTVFLRILNEKSQKLLKKGASVLMGFITTVVCYGKTIFGTILQIVSSKRILFLVTFAAMVVIASGWCFNDAVDMPVLQDTQPMPSTPLPSSPPEISSPSPEQEILFMVALPTSCLLMLWIFTVYTEIIIPLMTCQK</sequence>